<reference evidence="1 2" key="1">
    <citation type="submission" date="2018-10" db="EMBL/GenBank/DDBJ databases">
        <title>Natrarchaeobius chitinivorans gen. nov., sp. nov., and Natrarchaeobius haloalkaliphilus sp. nov., alkaliphilic, chitin-utilizing haloarchaea from hypersaline alkaline lakes.</title>
        <authorList>
            <person name="Sorokin D.Y."/>
            <person name="Elcheninov A.G."/>
            <person name="Kostrikina N.A."/>
            <person name="Bale N.J."/>
            <person name="Sinninghe Damste J.S."/>
            <person name="Khijniak T.V."/>
            <person name="Kublanov I.V."/>
            <person name="Toshchakov S.V."/>
        </authorList>
    </citation>
    <scope>NUCLEOTIDE SEQUENCE [LARGE SCALE GENOMIC DNA]</scope>
    <source>
        <strain evidence="1 2">AArcht7</strain>
    </source>
</reference>
<evidence type="ECO:0000313" key="1">
    <source>
        <dbReference type="EMBL" id="RQG99983.1"/>
    </source>
</evidence>
<dbReference type="AlphaFoldDB" id="A0A3N6M8F7"/>
<protein>
    <submittedName>
        <fullName evidence="1">Uncharacterized protein</fullName>
    </submittedName>
</protein>
<comment type="caution">
    <text evidence="1">The sequence shown here is derived from an EMBL/GenBank/DDBJ whole genome shotgun (WGS) entry which is preliminary data.</text>
</comment>
<gene>
    <name evidence="1" type="ORF">EA472_12225</name>
</gene>
<dbReference type="Proteomes" id="UP000281431">
    <property type="component" value="Unassembled WGS sequence"/>
</dbReference>
<sequence>MSLPLSRISEFFQLTLRLEGRSVSGDQFRAASDRVAFFATRSAFLFTADRSSIQLLLSITSTTPIIREIEYTDCKHELDIMHSCPVDLS</sequence>
<name>A0A3N6M8F7_NATCH</name>
<organism evidence="1 2">
    <name type="scientific">Natrarchaeobius chitinivorans</name>
    <dbReference type="NCBI Taxonomy" id="1679083"/>
    <lineage>
        <taxon>Archaea</taxon>
        <taxon>Methanobacteriati</taxon>
        <taxon>Methanobacteriota</taxon>
        <taxon>Stenosarchaea group</taxon>
        <taxon>Halobacteria</taxon>
        <taxon>Halobacteriales</taxon>
        <taxon>Natrialbaceae</taxon>
        <taxon>Natrarchaeobius</taxon>
    </lineage>
</organism>
<dbReference type="EMBL" id="REFZ01000007">
    <property type="protein sequence ID" value="RQG99983.1"/>
    <property type="molecule type" value="Genomic_DNA"/>
</dbReference>
<accession>A0A3N6M8F7</accession>
<proteinExistence type="predicted"/>
<evidence type="ECO:0000313" key="2">
    <source>
        <dbReference type="Proteomes" id="UP000281431"/>
    </source>
</evidence>
<keyword evidence="2" id="KW-1185">Reference proteome</keyword>